<keyword evidence="4" id="KW-1185">Reference proteome</keyword>
<proteinExistence type="predicted"/>
<sequence length="62" mass="6655">MRSIRRAAVTGLFAMWLAPLPAPAADAGGVCCSDRAPRAERAVAERVREGQDEASRDTREEG</sequence>
<evidence type="ECO:0000313" key="4">
    <source>
        <dbReference type="Proteomes" id="UP000562254"/>
    </source>
</evidence>
<dbReference type="AlphaFoldDB" id="A0A840XVH9"/>
<evidence type="ECO:0000256" key="2">
    <source>
        <dbReference type="SAM" id="SignalP"/>
    </source>
</evidence>
<reference evidence="3 4" key="1">
    <citation type="submission" date="2020-08" db="EMBL/GenBank/DDBJ databases">
        <title>Genomic Encyclopedia of Type Strains, Phase IV (KMG-IV): sequencing the most valuable type-strain genomes for metagenomic binning, comparative biology and taxonomic classification.</title>
        <authorList>
            <person name="Goeker M."/>
        </authorList>
    </citation>
    <scope>NUCLEOTIDE SEQUENCE [LARGE SCALE GENOMIC DNA]</scope>
    <source>
        <strain evidence="3 4">DSM 25895</strain>
    </source>
</reference>
<name>A0A840XVH9_9PROT</name>
<dbReference type="EMBL" id="JACIJE010000001">
    <property type="protein sequence ID" value="MBB5688147.1"/>
    <property type="molecule type" value="Genomic_DNA"/>
</dbReference>
<feature type="region of interest" description="Disordered" evidence="1">
    <location>
        <begin position="42"/>
        <end position="62"/>
    </location>
</feature>
<protein>
    <submittedName>
        <fullName evidence="3">Uncharacterized protein</fullName>
    </submittedName>
</protein>
<dbReference type="Proteomes" id="UP000562254">
    <property type="component" value="Unassembled WGS sequence"/>
</dbReference>
<accession>A0A840XVH9</accession>
<gene>
    <name evidence="3" type="ORF">FHS88_000257</name>
</gene>
<keyword evidence="2" id="KW-0732">Signal</keyword>
<comment type="caution">
    <text evidence="3">The sequence shown here is derived from an EMBL/GenBank/DDBJ whole genome shotgun (WGS) entry which is preliminary data.</text>
</comment>
<evidence type="ECO:0000313" key="3">
    <source>
        <dbReference type="EMBL" id="MBB5688147.1"/>
    </source>
</evidence>
<organism evidence="3 4">
    <name type="scientific">Neoroseomonas alkaliterrae</name>
    <dbReference type="NCBI Taxonomy" id="1452450"/>
    <lineage>
        <taxon>Bacteria</taxon>
        <taxon>Pseudomonadati</taxon>
        <taxon>Pseudomonadota</taxon>
        <taxon>Alphaproteobacteria</taxon>
        <taxon>Acetobacterales</taxon>
        <taxon>Acetobacteraceae</taxon>
        <taxon>Neoroseomonas</taxon>
    </lineage>
</organism>
<feature type="signal peptide" evidence="2">
    <location>
        <begin position="1"/>
        <end position="24"/>
    </location>
</feature>
<dbReference type="RefSeq" id="WP_184480511.1">
    <property type="nucleotide sequence ID" value="NZ_JAAEDJ010000026.1"/>
</dbReference>
<feature type="chain" id="PRO_5032582892" evidence="2">
    <location>
        <begin position="25"/>
        <end position="62"/>
    </location>
</feature>
<evidence type="ECO:0000256" key="1">
    <source>
        <dbReference type="SAM" id="MobiDB-lite"/>
    </source>
</evidence>